<dbReference type="InterPro" id="IPR011335">
    <property type="entry name" value="Restrct_endonuc-II-like"/>
</dbReference>
<evidence type="ECO:0000256" key="1">
    <source>
        <dbReference type="ARBA" id="ARBA00004123"/>
    </source>
</evidence>
<dbReference type="AlphaFoldDB" id="A0A077ZUD1"/>
<dbReference type="SUPFAM" id="SSF52980">
    <property type="entry name" value="Restriction endonuclease-like"/>
    <property type="match status" value="1"/>
</dbReference>
<reference evidence="9 10" key="1">
    <citation type="submission" date="2014-06" db="EMBL/GenBank/DDBJ databases">
        <authorList>
            <person name="Swart Estienne"/>
        </authorList>
    </citation>
    <scope>NUCLEOTIDE SEQUENCE [LARGE SCALE GENOMIC DNA]</scope>
    <source>
        <strain evidence="9 10">130c</strain>
    </source>
</reference>
<dbReference type="OrthoDB" id="10262814at2759"/>
<accession>A0A077ZUD1</accession>
<feature type="domain" description="ERCC1-like central" evidence="8">
    <location>
        <begin position="58"/>
        <end position="174"/>
    </location>
</feature>
<dbReference type="GO" id="GO:0003684">
    <property type="term" value="F:damaged DNA binding"/>
    <property type="evidence" value="ECO:0007669"/>
    <property type="project" value="InterPro"/>
</dbReference>
<dbReference type="InParanoid" id="A0A077ZUD1"/>
<dbReference type="GO" id="GO:0006312">
    <property type="term" value="P:mitotic recombination"/>
    <property type="evidence" value="ECO:0007669"/>
    <property type="project" value="TreeGrafter"/>
</dbReference>
<dbReference type="GO" id="GO:0003697">
    <property type="term" value="F:single-stranded DNA binding"/>
    <property type="evidence" value="ECO:0007669"/>
    <property type="project" value="TreeGrafter"/>
</dbReference>
<evidence type="ECO:0000256" key="2">
    <source>
        <dbReference type="ARBA" id="ARBA00008283"/>
    </source>
</evidence>
<evidence type="ECO:0000256" key="4">
    <source>
        <dbReference type="ARBA" id="ARBA00023125"/>
    </source>
</evidence>
<evidence type="ECO:0000256" key="7">
    <source>
        <dbReference type="SAM" id="MobiDB-lite"/>
    </source>
</evidence>
<dbReference type="PANTHER" id="PTHR12749">
    <property type="entry name" value="EXCISION REPAIR CROSS-COMPLEMENTING 1 ERCC1"/>
    <property type="match status" value="1"/>
</dbReference>
<comment type="subcellular location">
    <subcellularLocation>
        <location evidence="1">Nucleus</location>
    </subcellularLocation>
</comment>
<feature type="region of interest" description="Disordered" evidence="7">
    <location>
        <begin position="14"/>
        <end position="50"/>
    </location>
</feature>
<evidence type="ECO:0000256" key="3">
    <source>
        <dbReference type="ARBA" id="ARBA00022763"/>
    </source>
</evidence>
<name>A0A077ZUD1_STYLE</name>
<dbReference type="OMA" id="PHCVLVH"/>
<dbReference type="GO" id="GO:0070914">
    <property type="term" value="P:UV-damage excision repair"/>
    <property type="evidence" value="ECO:0007669"/>
    <property type="project" value="TreeGrafter"/>
</dbReference>
<dbReference type="GO" id="GO:0070522">
    <property type="term" value="C:ERCC4-ERCC1 complex"/>
    <property type="evidence" value="ECO:0007669"/>
    <property type="project" value="TreeGrafter"/>
</dbReference>
<keyword evidence="3" id="KW-0227">DNA damage</keyword>
<dbReference type="Pfam" id="PF03834">
    <property type="entry name" value="Rad10"/>
    <property type="match status" value="1"/>
</dbReference>
<dbReference type="SUPFAM" id="SSF47781">
    <property type="entry name" value="RuvA domain 2-like"/>
    <property type="match status" value="1"/>
</dbReference>
<dbReference type="InterPro" id="IPR047260">
    <property type="entry name" value="ERCC1-like_central_dom"/>
</dbReference>
<dbReference type="Gene3D" id="1.10.150.20">
    <property type="entry name" value="5' to 3' exonuclease, C-terminal subdomain"/>
    <property type="match status" value="1"/>
</dbReference>
<dbReference type="CDD" id="cd22325">
    <property type="entry name" value="ERCC1_C-like"/>
    <property type="match status" value="1"/>
</dbReference>
<evidence type="ECO:0000256" key="5">
    <source>
        <dbReference type="ARBA" id="ARBA00023204"/>
    </source>
</evidence>
<evidence type="ECO:0000256" key="6">
    <source>
        <dbReference type="ARBA" id="ARBA00023242"/>
    </source>
</evidence>
<dbReference type="GO" id="GO:0000110">
    <property type="term" value="C:nucleotide-excision repair factor 1 complex"/>
    <property type="evidence" value="ECO:0007669"/>
    <property type="project" value="TreeGrafter"/>
</dbReference>
<proteinExistence type="inferred from homology"/>
<dbReference type="NCBIfam" id="TIGR00597">
    <property type="entry name" value="rad10"/>
    <property type="match status" value="1"/>
</dbReference>
<comment type="similarity">
    <text evidence="2">Belongs to the ERCC1/RAD10/SWI10 family.</text>
</comment>
<dbReference type="InterPro" id="IPR004579">
    <property type="entry name" value="ERCC1/RAD10/SWI10"/>
</dbReference>
<dbReference type="EMBL" id="CCKQ01002083">
    <property type="protein sequence ID" value="CDW73179.1"/>
    <property type="molecule type" value="Genomic_DNA"/>
</dbReference>
<dbReference type="Proteomes" id="UP000039865">
    <property type="component" value="Unassembled WGS sequence"/>
</dbReference>
<gene>
    <name evidence="9" type="primary">Contig8969.g9590</name>
    <name evidence="9" type="ORF">STYLEM_2155</name>
</gene>
<protein>
    <submittedName>
        <fullName evidence="9">Dna excision repair protein ercc-1-like</fullName>
    </submittedName>
</protein>
<dbReference type="GO" id="GO:0006302">
    <property type="term" value="P:double-strand break repair"/>
    <property type="evidence" value="ECO:0007669"/>
    <property type="project" value="UniProtKB-ARBA"/>
</dbReference>
<dbReference type="InterPro" id="IPR010994">
    <property type="entry name" value="RuvA_2-like"/>
</dbReference>
<dbReference type="PANTHER" id="PTHR12749:SF0">
    <property type="entry name" value="DNA EXCISION REPAIR PROTEIN ERCC-1"/>
    <property type="match status" value="1"/>
</dbReference>
<keyword evidence="5" id="KW-0234">DNA repair</keyword>
<evidence type="ECO:0000313" key="10">
    <source>
        <dbReference type="Proteomes" id="UP000039865"/>
    </source>
</evidence>
<evidence type="ECO:0000259" key="8">
    <source>
        <dbReference type="Pfam" id="PF03834"/>
    </source>
</evidence>
<keyword evidence="4" id="KW-0238">DNA-binding</keyword>
<dbReference type="FunCoup" id="A0A077ZUD1">
    <property type="interactions" value="199"/>
</dbReference>
<organism evidence="9 10">
    <name type="scientific">Stylonychia lemnae</name>
    <name type="common">Ciliate</name>
    <dbReference type="NCBI Taxonomy" id="5949"/>
    <lineage>
        <taxon>Eukaryota</taxon>
        <taxon>Sar</taxon>
        <taxon>Alveolata</taxon>
        <taxon>Ciliophora</taxon>
        <taxon>Intramacronucleata</taxon>
        <taxon>Spirotrichea</taxon>
        <taxon>Stichotrichia</taxon>
        <taxon>Sporadotrichida</taxon>
        <taxon>Oxytrichidae</taxon>
        <taxon>Stylonychinae</taxon>
        <taxon>Stylonychia</taxon>
    </lineage>
</organism>
<sequence>MNSEKPGQIEQIFAQSIASRQNQGNQGVNNSRGAFNQNSNKGANQGFQSNNYYNKNQVKVNKKQETNPLLKHSRFQYNIIDDPQMVDDYDINDKVSVLFLQLKYHIAYPLYIKQRFEDVYRMRKNRNKILLLLNDDKDEHNMINSLMMDCFKFEITLIMCWSFEEAAQYIQTFKSYENKTQTMLEGKQYNQGTTHFEQAVEQVSSMRRVNKTDAKNLLSNYGSIEAIIMAPNYDEFLNIDGIGQNKIDAITQCFRGKFCNPNATKSNH</sequence>
<keyword evidence="6" id="KW-0539">Nucleus</keyword>
<dbReference type="Gene3D" id="3.40.50.10130">
    <property type="match status" value="1"/>
</dbReference>
<keyword evidence="10" id="KW-1185">Reference proteome</keyword>
<feature type="compositionally biased region" description="Polar residues" evidence="7">
    <location>
        <begin position="14"/>
        <end position="49"/>
    </location>
</feature>
<evidence type="ECO:0000313" key="9">
    <source>
        <dbReference type="EMBL" id="CDW73179.1"/>
    </source>
</evidence>